<dbReference type="HOGENOM" id="CLU_3140391_0_0_11"/>
<accession>I1CZG5</accession>
<name>I1CZG5_9PSEU</name>
<reference evidence="2" key="2">
    <citation type="submission" date="2012-01" db="EMBL/GenBank/DDBJ databases">
        <title>Noncontiguous Finished sequence of chromosome of Saccharomonospora glauca K62.</title>
        <authorList>
            <consortium name="US DOE Joint Genome Institute"/>
            <person name="Lucas S."/>
            <person name="Han J."/>
            <person name="Lapidus A."/>
            <person name="Cheng J.-F."/>
            <person name="Goodwin L."/>
            <person name="Pitluck S."/>
            <person name="Peters L."/>
            <person name="Mikhailova N."/>
            <person name="Held B."/>
            <person name="Detter J.C."/>
            <person name="Han C."/>
            <person name="Tapia R."/>
            <person name="Land M."/>
            <person name="Hauser L."/>
            <person name="Kyrpides N."/>
            <person name="Ivanova N."/>
            <person name="Pagani I."/>
            <person name="Brambilla E.-M."/>
            <person name="Klenk H.-P."/>
            <person name="Woyke T."/>
        </authorList>
    </citation>
    <scope>NUCLEOTIDE SEQUENCE [LARGE SCALE GENOMIC DNA]</scope>
    <source>
        <strain evidence="2">K62</strain>
    </source>
</reference>
<sequence>MLSMLRSAWVAENPQVIGCIRGKMAKKFRMQKVNGLDNRARPDMWGEGT</sequence>
<evidence type="ECO:0000313" key="2">
    <source>
        <dbReference type="Proteomes" id="UP000005087"/>
    </source>
</evidence>
<protein>
    <submittedName>
        <fullName evidence="1">Uncharacterized protein</fullName>
    </submittedName>
</protein>
<evidence type="ECO:0000313" key="1">
    <source>
        <dbReference type="EMBL" id="EIE98089.1"/>
    </source>
</evidence>
<gene>
    <name evidence="1" type="ORF">SacglDRAFT_01157</name>
</gene>
<keyword evidence="2" id="KW-1185">Reference proteome</keyword>
<dbReference type="AlphaFoldDB" id="I1CZG5"/>
<dbReference type="EMBL" id="CM001484">
    <property type="protein sequence ID" value="EIE98089.1"/>
    <property type="molecule type" value="Genomic_DNA"/>
</dbReference>
<organism evidence="1 2">
    <name type="scientific">Saccharomonospora glauca K62</name>
    <dbReference type="NCBI Taxonomy" id="928724"/>
    <lineage>
        <taxon>Bacteria</taxon>
        <taxon>Bacillati</taxon>
        <taxon>Actinomycetota</taxon>
        <taxon>Actinomycetes</taxon>
        <taxon>Pseudonocardiales</taxon>
        <taxon>Pseudonocardiaceae</taxon>
        <taxon>Saccharomonospora</taxon>
    </lineage>
</organism>
<proteinExistence type="predicted"/>
<dbReference type="STRING" id="928724.SacglDRAFT_01157"/>
<dbReference type="Proteomes" id="UP000005087">
    <property type="component" value="Chromosome"/>
</dbReference>
<reference evidence="1 2" key="1">
    <citation type="submission" date="2011-09" db="EMBL/GenBank/DDBJ databases">
        <authorList>
            <consortium name="US DOE Joint Genome Institute (JGI-PGF)"/>
            <person name="Lucas S."/>
            <person name="Han J."/>
            <person name="Lapidus A."/>
            <person name="Cheng J.-F."/>
            <person name="Goodwin L."/>
            <person name="Pitluck S."/>
            <person name="Peters L."/>
            <person name="Land M.L."/>
            <person name="Hauser L."/>
            <person name="Brambilla E."/>
            <person name="Klenk H.-P."/>
            <person name="Woyke T.J."/>
        </authorList>
    </citation>
    <scope>NUCLEOTIDE SEQUENCE [LARGE SCALE GENOMIC DNA]</scope>
    <source>
        <strain evidence="1 2">K62</strain>
    </source>
</reference>